<proteinExistence type="inferred from homology"/>
<reference evidence="2" key="1">
    <citation type="submission" date="2020-07" db="EMBL/GenBank/DDBJ databases">
        <authorList>
            <person name="Lin J."/>
        </authorList>
    </citation>
    <scope>NUCLEOTIDE SEQUENCE</scope>
</reference>
<dbReference type="PANTHER" id="PTHR31374:SF198">
    <property type="entry name" value="AUXIN-RESPONSIVE PROTEIN SAUR72"/>
    <property type="match status" value="1"/>
</dbReference>
<dbReference type="PANTHER" id="PTHR31374">
    <property type="entry name" value="AUXIN-INDUCED PROTEIN-LIKE-RELATED"/>
    <property type="match status" value="1"/>
</dbReference>
<sequence length="105" mass="12454">MWWRKKETEQLPTHYDRLTECDGECEDVAERIPKGYVPMLVEDEARGEVERVLVHVKLLNEPFMVELLEWAAERFGYRQEGVLRVPCDAHNFRRMVALSHRKLDG</sequence>
<organism evidence="2">
    <name type="scientific">Ananas comosus var. bracteatus</name>
    <name type="common">red pineapple</name>
    <dbReference type="NCBI Taxonomy" id="296719"/>
    <lineage>
        <taxon>Eukaryota</taxon>
        <taxon>Viridiplantae</taxon>
        <taxon>Streptophyta</taxon>
        <taxon>Embryophyta</taxon>
        <taxon>Tracheophyta</taxon>
        <taxon>Spermatophyta</taxon>
        <taxon>Magnoliopsida</taxon>
        <taxon>Liliopsida</taxon>
        <taxon>Poales</taxon>
        <taxon>Bromeliaceae</taxon>
        <taxon>Bromelioideae</taxon>
        <taxon>Ananas</taxon>
    </lineage>
</organism>
<dbReference type="InterPro" id="IPR003676">
    <property type="entry name" value="SAUR_fam"/>
</dbReference>
<dbReference type="EMBL" id="LR862135">
    <property type="protein sequence ID" value="CAD1841465.1"/>
    <property type="molecule type" value="Genomic_DNA"/>
</dbReference>
<comment type="similarity">
    <text evidence="1">Belongs to the ARG7 family.</text>
</comment>
<dbReference type="Pfam" id="PF02519">
    <property type="entry name" value="Auxin_inducible"/>
    <property type="match status" value="1"/>
</dbReference>
<evidence type="ECO:0000313" key="2">
    <source>
        <dbReference type="EMBL" id="CAD1841465.1"/>
    </source>
</evidence>
<accession>A0A6V7QF57</accession>
<protein>
    <submittedName>
        <fullName evidence="2">Uncharacterized protein</fullName>
    </submittedName>
</protein>
<gene>
    <name evidence="2" type="ORF">CB5_LOCUS24676</name>
</gene>
<dbReference type="AlphaFoldDB" id="A0A6V7QF57"/>
<evidence type="ECO:0000256" key="1">
    <source>
        <dbReference type="ARBA" id="ARBA00006974"/>
    </source>
</evidence>
<name>A0A6V7QF57_ANACO</name>
<dbReference type="GO" id="GO:0009733">
    <property type="term" value="P:response to auxin"/>
    <property type="evidence" value="ECO:0007669"/>
    <property type="project" value="InterPro"/>
</dbReference>